<feature type="transmembrane region" description="Helical" evidence="1">
    <location>
        <begin position="92"/>
        <end position="108"/>
    </location>
</feature>
<reference evidence="2 3" key="1">
    <citation type="submission" date="2012-06" db="EMBL/GenBank/DDBJ databases">
        <title>The complete chromosome of genome of Turneriella parva DSM 21527.</title>
        <authorList>
            <consortium name="US DOE Joint Genome Institute (JGI-PGF)"/>
            <person name="Lucas S."/>
            <person name="Han J."/>
            <person name="Lapidus A."/>
            <person name="Bruce D."/>
            <person name="Goodwin L."/>
            <person name="Pitluck S."/>
            <person name="Peters L."/>
            <person name="Kyrpides N."/>
            <person name="Mavromatis K."/>
            <person name="Ivanova N."/>
            <person name="Mikhailova N."/>
            <person name="Chertkov O."/>
            <person name="Detter J.C."/>
            <person name="Tapia R."/>
            <person name="Han C."/>
            <person name="Land M."/>
            <person name="Hauser L."/>
            <person name="Markowitz V."/>
            <person name="Cheng J.-F."/>
            <person name="Hugenholtz P."/>
            <person name="Woyke T."/>
            <person name="Wu D."/>
            <person name="Gronow S."/>
            <person name="Wellnitz S."/>
            <person name="Brambilla E."/>
            <person name="Klenk H.-P."/>
            <person name="Eisen J.A."/>
        </authorList>
    </citation>
    <scope>NUCLEOTIDE SEQUENCE [LARGE SCALE GENOMIC DNA]</scope>
    <source>
        <strain evidence="3">ATCC BAA-1111 / DSM 21527 / NCTC 11395 / H</strain>
    </source>
</reference>
<feature type="transmembrane region" description="Helical" evidence="1">
    <location>
        <begin position="281"/>
        <end position="308"/>
    </location>
</feature>
<keyword evidence="1" id="KW-0472">Membrane</keyword>
<keyword evidence="3" id="KW-1185">Reference proteome</keyword>
<dbReference type="Proteomes" id="UP000006048">
    <property type="component" value="Chromosome"/>
</dbReference>
<feature type="transmembrane region" description="Helical" evidence="1">
    <location>
        <begin position="114"/>
        <end position="129"/>
    </location>
</feature>
<proteinExistence type="predicted"/>
<feature type="transmembrane region" description="Helical" evidence="1">
    <location>
        <begin position="36"/>
        <end position="56"/>
    </location>
</feature>
<feature type="transmembrane region" description="Helical" evidence="1">
    <location>
        <begin position="141"/>
        <end position="163"/>
    </location>
</feature>
<dbReference type="AlphaFoldDB" id="I4B4R3"/>
<protein>
    <submittedName>
        <fullName evidence="2">Uncharacterized protein</fullName>
    </submittedName>
</protein>
<accession>I4B4R3</accession>
<feature type="transmembrane region" description="Helical" evidence="1">
    <location>
        <begin position="223"/>
        <end position="242"/>
    </location>
</feature>
<evidence type="ECO:0000313" key="3">
    <source>
        <dbReference type="Proteomes" id="UP000006048"/>
    </source>
</evidence>
<feature type="transmembrane region" description="Helical" evidence="1">
    <location>
        <begin position="199"/>
        <end position="217"/>
    </location>
</feature>
<dbReference type="HOGENOM" id="CLU_855112_0_0_12"/>
<name>I4B4R3_TURPD</name>
<evidence type="ECO:0000256" key="1">
    <source>
        <dbReference type="SAM" id="Phobius"/>
    </source>
</evidence>
<organism evidence="2 3">
    <name type="scientific">Turneriella parva (strain ATCC BAA-1111 / DSM 21527 / NCTC 11395 / H)</name>
    <name type="common">Leptospira parva</name>
    <dbReference type="NCBI Taxonomy" id="869212"/>
    <lineage>
        <taxon>Bacteria</taxon>
        <taxon>Pseudomonadati</taxon>
        <taxon>Spirochaetota</taxon>
        <taxon>Spirochaetia</taxon>
        <taxon>Leptospirales</taxon>
        <taxon>Leptospiraceae</taxon>
        <taxon>Turneriella</taxon>
    </lineage>
</organism>
<dbReference type="EMBL" id="CP002959">
    <property type="protein sequence ID" value="AFM12270.1"/>
    <property type="molecule type" value="Genomic_DNA"/>
</dbReference>
<feature type="transmembrane region" description="Helical" evidence="1">
    <location>
        <begin position="254"/>
        <end position="275"/>
    </location>
</feature>
<dbReference type="KEGG" id="tpx:Turpa_1622"/>
<keyword evidence="1" id="KW-1133">Transmembrane helix</keyword>
<feature type="transmembrane region" description="Helical" evidence="1">
    <location>
        <begin position="169"/>
        <end position="187"/>
    </location>
</feature>
<feature type="transmembrane region" description="Helical" evidence="1">
    <location>
        <begin position="62"/>
        <end position="80"/>
    </location>
</feature>
<evidence type="ECO:0000313" key="2">
    <source>
        <dbReference type="EMBL" id="AFM12270.1"/>
    </source>
</evidence>
<dbReference type="STRING" id="869212.Turpa_1622"/>
<gene>
    <name evidence="2" type="ordered locus">Turpa_1622</name>
</gene>
<sequence>MFSTVHYNLVDGLSHESHVGRMGAKNFDHFLAEFSYPVRFFFILTIGTLCWVEPFFLPENSIGGVTAIVAQGHFLLGYLYQYKAGKMNQAYAMLYLPVAVLLFGASIFLPVERLIYVLAATYFLVHYFYDERYLLKERAEFSGWKITLPTIAVLFAETLYRYAGLRYALLLQLAFVVSAAYMLWLILSEILRIHRLSARNWYFLATFCIAATLTLSGKAAPGSLNPNALNFLILMHCANWYWRYVEKFSADRKLLRRFSVETVIINLFLGVLMFFRFHSSYSVFVSALAGVLFVHPYFQVWSLLHFVVTYRPADNMNWIPMRASA</sequence>
<keyword evidence="1" id="KW-0812">Transmembrane</keyword>